<dbReference type="OrthoDB" id="198885at2759"/>
<evidence type="ECO:0000256" key="4">
    <source>
        <dbReference type="ARBA" id="ARBA00023239"/>
    </source>
</evidence>
<evidence type="ECO:0000313" key="7">
    <source>
        <dbReference type="EMBL" id="KOO29421.1"/>
    </source>
</evidence>
<dbReference type="PANTHER" id="PTHR42909:SF1">
    <property type="entry name" value="CARBOHYDRATE KINASE PFKB DOMAIN-CONTAINING PROTEIN"/>
    <property type="match status" value="1"/>
</dbReference>
<dbReference type="Pfam" id="PF04227">
    <property type="entry name" value="Indigoidine_A"/>
    <property type="match status" value="1"/>
</dbReference>
<dbReference type="AlphaFoldDB" id="A0A0M0JS22"/>
<proteinExistence type="predicted"/>
<reference evidence="8" key="1">
    <citation type="journal article" date="2015" name="PLoS Genet.">
        <title>Genome Sequence and Transcriptome Analyses of Chrysochromulina tobin: Metabolic Tools for Enhanced Algal Fitness in the Prominent Order Prymnesiales (Haptophyceae).</title>
        <authorList>
            <person name="Hovde B.T."/>
            <person name="Deodato C.R."/>
            <person name="Hunsperger H.M."/>
            <person name="Ryken S.A."/>
            <person name="Yost W."/>
            <person name="Jha R.K."/>
            <person name="Patterson J."/>
            <person name="Monnat R.J. Jr."/>
            <person name="Barlow S.B."/>
            <person name="Starkenburg S.R."/>
            <person name="Cattolico R.A."/>
        </authorList>
    </citation>
    <scope>NUCLEOTIDE SEQUENCE</scope>
    <source>
        <strain evidence="8">CCMP291</strain>
    </source>
</reference>
<evidence type="ECO:0000313" key="8">
    <source>
        <dbReference type="Proteomes" id="UP000037460"/>
    </source>
</evidence>
<evidence type="ECO:0000256" key="3">
    <source>
        <dbReference type="ARBA" id="ARBA00023211"/>
    </source>
</evidence>
<dbReference type="GO" id="GO:0046872">
    <property type="term" value="F:metal ion binding"/>
    <property type="evidence" value="ECO:0007669"/>
    <property type="project" value="UniProtKB-KW"/>
</dbReference>
<protein>
    <recommendedName>
        <fullName evidence="9">Pseudouridine-5'-phosphate glycosidase</fullName>
    </recommendedName>
</protein>
<dbReference type="GO" id="GO:0004730">
    <property type="term" value="F:pseudouridylate synthase activity"/>
    <property type="evidence" value="ECO:0007669"/>
    <property type="project" value="InterPro"/>
</dbReference>
<dbReference type="GO" id="GO:0016798">
    <property type="term" value="F:hydrolase activity, acting on glycosyl bonds"/>
    <property type="evidence" value="ECO:0007669"/>
    <property type="project" value="UniProtKB-KW"/>
</dbReference>
<organism evidence="7 8">
    <name type="scientific">Chrysochromulina tobinii</name>
    <dbReference type="NCBI Taxonomy" id="1460289"/>
    <lineage>
        <taxon>Eukaryota</taxon>
        <taxon>Haptista</taxon>
        <taxon>Haptophyta</taxon>
        <taxon>Prymnesiophyceae</taxon>
        <taxon>Prymnesiales</taxon>
        <taxon>Chrysochromulinaceae</taxon>
        <taxon>Chrysochromulina</taxon>
    </lineage>
</organism>
<evidence type="ECO:0000256" key="1">
    <source>
        <dbReference type="ARBA" id="ARBA00022723"/>
    </source>
</evidence>
<comment type="caution">
    <text evidence="7">The sequence shown here is derived from an EMBL/GenBank/DDBJ whole genome shotgun (WGS) entry which is preliminary data.</text>
</comment>
<dbReference type="PANTHER" id="PTHR42909">
    <property type="entry name" value="ZGC:136858"/>
    <property type="match status" value="1"/>
</dbReference>
<dbReference type="Proteomes" id="UP000037460">
    <property type="component" value="Unassembled WGS sequence"/>
</dbReference>
<dbReference type="InterPro" id="IPR007342">
    <property type="entry name" value="PsuG"/>
</dbReference>
<sequence length="257" mass="26047">MCPLAALLAVCASLPLTVRVHPDVAAALDAGRAVVALESTIISHGMPYPANIQTAREVEEVVRNSGAVPATIAILDGVCCIGLSDDELNRFAVLGAAGKVAKVSRRDLAACVARSGHGGTTVSATMLLADMAGVRVFVTGGIGGVHRGGELSLDISADLCELGRTPVCVVCAGAKSILDIPRTLEFLETQGVAVLALGTDEFPAFFTRRSGCPAPTRVETAHEAAAVVHASSTLGLSSGTLVAVPIPESAEAEAGKS</sequence>
<name>A0A0M0JS22_9EUKA</name>
<gene>
    <name evidence="7" type="ORF">Ctob_007130</name>
</gene>
<feature type="chain" id="PRO_5005602023" description="Pseudouridine-5'-phosphate glycosidase" evidence="6">
    <location>
        <begin position="20"/>
        <end position="257"/>
    </location>
</feature>
<feature type="signal peptide" evidence="6">
    <location>
        <begin position="1"/>
        <end position="19"/>
    </location>
</feature>
<keyword evidence="4" id="KW-0456">Lyase</keyword>
<evidence type="ECO:0008006" key="9">
    <source>
        <dbReference type="Google" id="ProtNLM"/>
    </source>
</evidence>
<keyword evidence="3" id="KW-0464">Manganese</keyword>
<keyword evidence="5" id="KW-0326">Glycosidase</keyword>
<dbReference type="SUPFAM" id="SSF110581">
    <property type="entry name" value="Indigoidine synthase A-like"/>
    <property type="match status" value="1"/>
</dbReference>
<evidence type="ECO:0000256" key="5">
    <source>
        <dbReference type="ARBA" id="ARBA00023295"/>
    </source>
</evidence>
<dbReference type="Gene3D" id="3.40.1790.10">
    <property type="entry name" value="Indigoidine synthase domain"/>
    <property type="match status" value="1"/>
</dbReference>
<keyword evidence="8" id="KW-1185">Reference proteome</keyword>
<keyword evidence="6" id="KW-0732">Signal</keyword>
<accession>A0A0M0JS22</accession>
<dbReference type="EMBL" id="JWZX01002418">
    <property type="protein sequence ID" value="KOO29421.1"/>
    <property type="molecule type" value="Genomic_DNA"/>
</dbReference>
<keyword evidence="1" id="KW-0479">Metal-binding</keyword>
<evidence type="ECO:0000256" key="6">
    <source>
        <dbReference type="SAM" id="SignalP"/>
    </source>
</evidence>
<dbReference type="GO" id="GO:0005737">
    <property type="term" value="C:cytoplasm"/>
    <property type="evidence" value="ECO:0007669"/>
    <property type="project" value="TreeGrafter"/>
</dbReference>
<evidence type="ECO:0000256" key="2">
    <source>
        <dbReference type="ARBA" id="ARBA00022801"/>
    </source>
</evidence>
<dbReference type="InterPro" id="IPR022830">
    <property type="entry name" value="Indigdn_synthA-like"/>
</dbReference>
<keyword evidence="2" id="KW-0378">Hydrolase</keyword>